<sequence length="69" mass="7578">MQPINMRQAHGRHARRSCKNHPVSPPPTRPKEETGPVGDGYPQIPEALPERGAAHRLNQPTPGPAKEKT</sequence>
<evidence type="ECO:0000313" key="2">
    <source>
        <dbReference type="EMBL" id="MPC97409.1"/>
    </source>
</evidence>
<dbReference type="AlphaFoldDB" id="A0A5B7JRB4"/>
<dbReference type="Proteomes" id="UP000324222">
    <property type="component" value="Unassembled WGS sequence"/>
</dbReference>
<keyword evidence="3" id="KW-1185">Reference proteome</keyword>
<protein>
    <submittedName>
        <fullName evidence="2">Uncharacterized protein</fullName>
    </submittedName>
</protein>
<feature type="compositionally biased region" description="Basic residues" evidence="1">
    <location>
        <begin position="9"/>
        <end position="19"/>
    </location>
</feature>
<gene>
    <name evidence="2" type="ORF">E2C01_092724</name>
</gene>
<evidence type="ECO:0000313" key="3">
    <source>
        <dbReference type="Proteomes" id="UP000324222"/>
    </source>
</evidence>
<reference evidence="2 3" key="1">
    <citation type="submission" date="2019-05" db="EMBL/GenBank/DDBJ databases">
        <title>Another draft genome of Portunus trituberculatus and its Hox gene families provides insights of decapod evolution.</title>
        <authorList>
            <person name="Jeong J.-H."/>
            <person name="Song I."/>
            <person name="Kim S."/>
            <person name="Choi T."/>
            <person name="Kim D."/>
            <person name="Ryu S."/>
            <person name="Kim W."/>
        </authorList>
    </citation>
    <scope>NUCLEOTIDE SEQUENCE [LARGE SCALE GENOMIC DNA]</scope>
    <source>
        <tissue evidence="2">Muscle</tissue>
    </source>
</reference>
<dbReference type="EMBL" id="VSRR010109851">
    <property type="protein sequence ID" value="MPC97409.1"/>
    <property type="molecule type" value="Genomic_DNA"/>
</dbReference>
<feature type="region of interest" description="Disordered" evidence="1">
    <location>
        <begin position="1"/>
        <end position="69"/>
    </location>
</feature>
<comment type="caution">
    <text evidence="2">The sequence shown here is derived from an EMBL/GenBank/DDBJ whole genome shotgun (WGS) entry which is preliminary data.</text>
</comment>
<evidence type="ECO:0000256" key="1">
    <source>
        <dbReference type="SAM" id="MobiDB-lite"/>
    </source>
</evidence>
<accession>A0A5B7JRB4</accession>
<organism evidence="2 3">
    <name type="scientific">Portunus trituberculatus</name>
    <name type="common">Swimming crab</name>
    <name type="synonym">Neptunus trituberculatus</name>
    <dbReference type="NCBI Taxonomy" id="210409"/>
    <lineage>
        <taxon>Eukaryota</taxon>
        <taxon>Metazoa</taxon>
        <taxon>Ecdysozoa</taxon>
        <taxon>Arthropoda</taxon>
        <taxon>Crustacea</taxon>
        <taxon>Multicrustacea</taxon>
        <taxon>Malacostraca</taxon>
        <taxon>Eumalacostraca</taxon>
        <taxon>Eucarida</taxon>
        <taxon>Decapoda</taxon>
        <taxon>Pleocyemata</taxon>
        <taxon>Brachyura</taxon>
        <taxon>Eubrachyura</taxon>
        <taxon>Portunoidea</taxon>
        <taxon>Portunidae</taxon>
        <taxon>Portuninae</taxon>
        <taxon>Portunus</taxon>
    </lineage>
</organism>
<proteinExistence type="predicted"/>
<name>A0A5B7JRB4_PORTR</name>